<reference evidence="2" key="1">
    <citation type="journal article" date="2023" name="Science">
        <title>Elucidation of the pathway for biosynthesis of saponin adjuvants from the soapbark tree.</title>
        <authorList>
            <person name="Reed J."/>
            <person name="Orme A."/>
            <person name="El-Demerdash A."/>
            <person name="Owen C."/>
            <person name="Martin L.B.B."/>
            <person name="Misra R.C."/>
            <person name="Kikuchi S."/>
            <person name="Rejzek M."/>
            <person name="Martin A.C."/>
            <person name="Harkess A."/>
            <person name="Leebens-Mack J."/>
            <person name="Louveau T."/>
            <person name="Stephenson M.J."/>
            <person name="Osbourn A."/>
        </authorList>
    </citation>
    <scope>NUCLEOTIDE SEQUENCE</scope>
    <source>
        <strain evidence="2">S10</strain>
    </source>
</reference>
<gene>
    <name evidence="2" type="ORF">O6P43_031085</name>
</gene>
<keyword evidence="3" id="KW-1185">Reference proteome</keyword>
<comment type="caution">
    <text evidence="2">The sequence shown here is derived from an EMBL/GenBank/DDBJ whole genome shotgun (WGS) entry which is preliminary data.</text>
</comment>
<dbReference type="InterPro" id="IPR007541">
    <property type="entry name" value="Uncharacterised_BSP"/>
</dbReference>
<proteinExistence type="predicted"/>
<evidence type="ECO:0000313" key="3">
    <source>
        <dbReference type="Proteomes" id="UP001163823"/>
    </source>
</evidence>
<dbReference type="PANTHER" id="PTHR33321:SF12">
    <property type="entry name" value="PLANT BASIC SECRETORY PROTEIN (BSP) FAMILY PROTEIN"/>
    <property type="match status" value="1"/>
</dbReference>
<sequence>MAYHSNFFFYILTTLVIFLGLQGTQAVEYVVTNQALTTEGGVRFRNELGAEYVKQRMAAATQFIWTIFNQNTQADRKNVQVVNLIVENREGIAVTIGNGIHIGANYIQGIKGDIKTDFNGVLYHEMTHIWQWYDKNPNIVGGIADYVRLKANYIPGHWVKPGGGERWNQGYDVTARFLEYCESLRNGFVAELNKKMRTSFDVNYFEQLLGKTVDQLWKDLQGQVWPGLTKLNCLLLLLL</sequence>
<dbReference type="EMBL" id="JARAOO010000013">
    <property type="protein sequence ID" value="KAJ7946115.1"/>
    <property type="molecule type" value="Genomic_DNA"/>
</dbReference>
<feature type="signal peptide" evidence="1">
    <location>
        <begin position="1"/>
        <end position="26"/>
    </location>
</feature>
<protein>
    <submittedName>
        <fullName evidence="2">Basic secretory protein</fullName>
    </submittedName>
</protein>
<accession>A0AAD7KUL8</accession>
<evidence type="ECO:0000313" key="2">
    <source>
        <dbReference type="EMBL" id="KAJ7946115.1"/>
    </source>
</evidence>
<evidence type="ECO:0000256" key="1">
    <source>
        <dbReference type="SAM" id="SignalP"/>
    </source>
</evidence>
<keyword evidence="1" id="KW-0732">Signal</keyword>
<dbReference type="Proteomes" id="UP001163823">
    <property type="component" value="Chromosome 13"/>
</dbReference>
<dbReference type="KEGG" id="qsa:O6P43_031085"/>
<feature type="chain" id="PRO_5042175900" evidence="1">
    <location>
        <begin position="27"/>
        <end position="239"/>
    </location>
</feature>
<dbReference type="AlphaFoldDB" id="A0AAD7KUL8"/>
<dbReference type="Pfam" id="PF04450">
    <property type="entry name" value="BSP"/>
    <property type="match status" value="1"/>
</dbReference>
<name>A0AAD7KUL8_QUISA</name>
<organism evidence="2 3">
    <name type="scientific">Quillaja saponaria</name>
    <name type="common">Soap bark tree</name>
    <dbReference type="NCBI Taxonomy" id="32244"/>
    <lineage>
        <taxon>Eukaryota</taxon>
        <taxon>Viridiplantae</taxon>
        <taxon>Streptophyta</taxon>
        <taxon>Embryophyta</taxon>
        <taxon>Tracheophyta</taxon>
        <taxon>Spermatophyta</taxon>
        <taxon>Magnoliopsida</taxon>
        <taxon>eudicotyledons</taxon>
        <taxon>Gunneridae</taxon>
        <taxon>Pentapetalae</taxon>
        <taxon>rosids</taxon>
        <taxon>fabids</taxon>
        <taxon>Fabales</taxon>
        <taxon>Quillajaceae</taxon>
        <taxon>Quillaja</taxon>
    </lineage>
</organism>
<dbReference type="PANTHER" id="PTHR33321">
    <property type="match status" value="1"/>
</dbReference>